<sequence>MPSRLLKVERATDPSVRYDKYRISTKGQQSWSDTHKFFTIAALSAMLADSRNKTSAGAKGDGDNKDWDVCHIKFSLADGKSTVKSGNEVFRKVDSNLLWIDNPRQLH</sequence>
<protein>
    <submittedName>
        <fullName evidence="1">Uncharacterized protein</fullName>
    </submittedName>
</protein>
<accession>A0AAN8NQ94</accession>
<dbReference type="EMBL" id="JAVHJM010000003">
    <property type="protein sequence ID" value="KAK6516128.1"/>
    <property type="molecule type" value="Genomic_DNA"/>
</dbReference>
<evidence type="ECO:0000313" key="1">
    <source>
        <dbReference type="EMBL" id="KAK6516128.1"/>
    </source>
</evidence>
<name>A0AAN8NQ94_9PEZI</name>
<dbReference type="Proteomes" id="UP001307849">
    <property type="component" value="Unassembled WGS sequence"/>
</dbReference>
<gene>
    <name evidence="1" type="ORF">TWF506_006038</name>
</gene>
<organism evidence="1 2">
    <name type="scientific">Arthrobotrys conoides</name>
    <dbReference type="NCBI Taxonomy" id="74498"/>
    <lineage>
        <taxon>Eukaryota</taxon>
        <taxon>Fungi</taxon>
        <taxon>Dikarya</taxon>
        <taxon>Ascomycota</taxon>
        <taxon>Pezizomycotina</taxon>
        <taxon>Orbiliomycetes</taxon>
        <taxon>Orbiliales</taxon>
        <taxon>Orbiliaceae</taxon>
        <taxon>Arthrobotrys</taxon>
    </lineage>
</organism>
<reference evidence="1 2" key="1">
    <citation type="submission" date="2019-10" db="EMBL/GenBank/DDBJ databases">
        <authorList>
            <person name="Palmer J.M."/>
        </authorList>
    </citation>
    <scope>NUCLEOTIDE SEQUENCE [LARGE SCALE GENOMIC DNA]</scope>
    <source>
        <strain evidence="1 2">TWF506</strain>
    </source>
</reference>
<proteinExistence type="predicted"/>
<dbReference type="AlphaFoldDB" id="A0AAN8NQ94"/>
<keyword evidence="2" id="KW-1185">Reference proteome</keyword>
<evidence type="ECO:0000313" key="2">
    <source>
        <dbReference type="Proteomes" id="UP001307849"/>
    </source>
</evidence>
<comment type="caution">
    <text evidence="1">The sequence shown here is derived from an EMBL/GenBank/DDBJ whole genome shotgun (WGS) entry which is preliminary data.</text>
</comment>